<dbReference type="AlphaFoldDB" id="A0A5C5X1A9"/>
<dbReference type="OrthoDB" id="9779738at2"/>
<protein>
    <recommendedName>
        <fullName evidence="6">Pyroglutamyl-peptidase I</fullName>
        <ecNumber evidence="6">3.4.19.3</ecNumber>
    </recommendedName>
</protein>
<organism evidence="7 8">
    <name type="scientific">Thalassoglobus neptunius</name>
    <dbReference type="NCBI Taxonomy" id="1938619"/>
    <lineage>
        <taxon>Bacteria</taxon>
        <taxon>Pseudomonadati</taxon>
        <taxon>Planctomycetota</taxon>
        <taxon>Planctomycetia</taxon>
        <taxon>Planctomycetales</taxon>
        <taxon>Planctomycetaceae</taxon>
        <taxon>Thalassoglobus</taxon>
    </lineage>
</organism>
<dbReference type="GO" id="GO:0006508">
    <property type="term" value="P:proteolysis"/>
    <property type="evidence" value="ECO:0007669"/>
    <property type="project" value="UniProtKB-KW"/>
</dbReference>
<dbReference type="SUPFAM" id="SSF53182">
    <property type="entry name" value="Pyrrolidone carboxyl peptidase (pyroglutamate aminopeptidase)"/>
    <property type="match status" value="1"/>
</dbReference>
<evidence type="ECO:0000256" key="2">
    <source>
        <dbReference type="ARBA" id="ARBA00022490"/>
    </source>
</evidence>
<comment type="catalytic activity">
    <reaction evidence="6">
        <text>Release of an N-terminal pyroglutamyl group from a polypeptide, the second amino acid generally not being Pro.</text>
        <dbReference type="EC" id="3.4.19.3"/>
    </reaction>
</comment>
<dbReference type="PANTHER" id="PTHR23402:SF1">
    <property type="entry name" value="PYROGLUTAMYL-PEPTIDASE I"/>
    <property type="match status" value="1"/>
</dbReference>
<evidence type="ECO:0000256" key="5">
    <source>
        <dbReference type="ARBA" id="ARBA00022807"/>
    </source>
</evidence>
<dbReference type="RefSeq" id="WP_146506702.1">
    <property type="nucleotide sequence ID" value="NZ_SIHI01000001.1"/>
</dbReference>
<dbReference type="PIRSF" id="PIRSF015592">
    <property type="entry name" value="Prld-crbxl_pptds"/>
    <property type="match status" value="1"/>
</dbReference>
<keyword evidence="4 7" id="KW-0378">Hydrolase</keyword>
<evidence type="ECO:0000313" key="8">
    <source>
        <dbReference type="Proteomes" id="UP000317243"/>
    </source>
</evidence>
<feature type="active site" evidence="6">
    <location>
        <position position="144"/>
    </location>
</feature>
<keyword evidence="5" id="KW-0788">Thiol protease</keyword>
<evidence type="ECO:0000256" key="6">
    <source>
        <dbReference type="PROSITE-ProRule" id="PRU10077"/>
    </source>
</evidence>
<dbReference type="GO" id="GO:0005829">
    <property type="term" value="C:cytosol"/>
    <property type="evidence" value="ECO:0007669"/>
    <property type="project" value="InterPro"/>
</dbReference>
<evidence type="ECO:0000256" key="4">
    <source>
        <dbReference type="ARBA" id="ARBA00022801"/>
    </source>
</evidence>
<evidence type="ECO:0000313" key="7">
    <source>
        <dbReference type="EMBL" id="TWT56787.1"/>
    </source>
</evidence>
<keyword evidence="3" id="KW-0645">Protease</keyword>
<dbReference type="PANTHER" id="PTHR23402">
    <property type="entry name" value="PROTEASE FAMILY C15 PYROGLUTAMYL-PEPTIDASE I-RELATED"/>
    <property type="match status" value="1"/>
</dbReference>
<comment type="similarity">
    <text evidence="1">Belongs to the peptidase C15 family.</text>
</comment>
<evidence type="ECO:0000256" key="3">
    <source>
        <dbReference type="ARBA" id="ARBA00022670"/>
    </source>
</evidence>
<name>A0A5C5X1A9_9PLAN</name>
<accession>A0A5C5X1A9</accession>
<dbReference type="EMBL" id="SIHI01000001">
    <property type="protein sequence ID" value="TWT56787.1"/>
    <property type="molecule type" value="Genomic_DNA"/>
</dbReference>
<dbReference type="InterPro" id="IPR036440">
    <property type="entry name" value="Peptidase_C15-like_sf"/>
</dbReference>
<dbReference type="GO" id="GO:0016920">
    <property type="term" value="F:pyroglutamyl-peptidase activity"/>
    <property type="evidence" value="ECO:0007669"/>
    <property type="project" value="UniProtKB-EC"/>
</dbReference>
<dbReference type="InterPro" id="IPR000816">
    <property type="entry name" value="Peptidase_C15"/>
</dbReference>
<dbReference type="PRINTS" id="PR00706">
    <property type="entry name" value="PYROGLUPTASE"/>
</dbReference>
<dbReference type="InterPro" id="IPR033694">
    <property type="entry name" value="PGPEP1_Cys_AS"/>
</dbReference>
<keyword evidence="8" id="KW-1185">Reference proteome</keyword>
<dbReference type="InterPro" id="IPR016125">
    <property type="entry name" value="Peptidase_C15-like"/>
</dbReference>
<dbReference type="Gene3D" id="3.40.630.20">
    <property type="entry name" value="Peptidase C15, pyroglutamyl peptidase I-like"/>
    <property type="match status" value="1"/>
</dbReference>
<evidence type="ECO:0000256" key="1">
    <source>
        <dbReference type="ARBA" id="ARBA00006641"/>
    </source>
</evidence>
<comment type="caution">
    <text evidence="7">The sequence shown here is derived from an EMBL/GenBank/DDBJ whole genome shotgun (WGS) entry which is preliminary data.</text>
</comment>
<dbReference type="Proteomes" id="UP000317243">
    <property type="component" value="Unassembled WGS sequence"/>
</dbReference>
<dbReference type="PROSITE" id="PS01334">
    <property type="entry name" value="PYRASE_CYS"/>
    <property type="match status" value="1"/>
</dbReference>
<keyword evidence="2" id="KW-0963">Cytoplasm</keyword>
<dbReference type="EC" id="3.4.19.3" evidence="6"/>
<sequence length="197" mass="22212">MKFAITGFPAFPGTPSNPTHDLVDIINQNTPLIDGHFIEAFLLPVEYNGVEIALNQILEMSDPDVVLSFGVGRHKETLRLETCGENLDDASIPDNSNELRQGTPILSDQSQYLDCPHRVDLLLEVLQQSGVRSELSQDAGRYVCNHLLYYANLLEQSSQSHFKFLFTHVPSYENGFQMEQTLTGLQIMIRWFAAQKN</sequence>
<proteinExistence type="inferred from homology"/>
<reference evidence="7 8" key="1">
    <citation type="submission" date="2019-02" db="EMBL/GenBank/DDBJ databases">
        <title>Deep-cultivation of Planctomycetes and their phenomic and genomic characterization uncovers novel biology.</title>
        <authorList>
            <person name="Wiegand S."/>
            <person name="Jogler M."/>
            <person name="Boedeker C."/>
            <person name="Pinto D."/>
            <person name="Vollmers J."/>
            <person name="Rivas-Marin E."/>
            <person name="Kohn T."/>
            <person name="Peeters S.H."/>
            <person name="Heuer A."/>
            <person name="Rast P."/>
            <person name="Oberbeckmann S."/>
            <person name="Bunk B."/>
            <person name="Jeske O."/>
            <person name="Meyerdierks A."/>
            <person name="Storesund J.E."/>
            <person name="Kallscheuer N."/>
            <person name="Luecker S."/>
            <person name="Lage O.M."/>
            <person name="Pohl T."/>
            <person name="Merkel B.J."/>
            <person name="Hornburger P."/>
            <person name="Mueller R.-W."/>
            <person name="Bruemmer F."/>
            <person name="Labrenz M."/>
            <person name="Spormann A.M."/>
            <person name="Op Den Camp H."/>
            <person name="Overmann J."/>
            <person name="Amann R."/>
            <person name="Jetten M.S.M."/>
            <person name="Mascher T."/>
            <person name="Medema M.H."/>
            <person name="Devos D.P."/>
            <person name="Kaster A.-K."/>
            <person name="Ovreas L."/>
            <person name="Rohde M."/>
            <person name="Galperin M.Y."/>
            <person name="Jogler C."/>
        </authorList>
    </citation>
    <scope>NUCLEOTIDE SEQUENCE [LARGE SCALE GENOMIC DNA]</scope>
    <source>
        <strain evidence="7 8">KOR42</strain>
    </source>
</reference>
<dbReference type="Pfam" id="PF01470">
    <property type="entry name" value="Peptidase_C15"/>
    <property type="match status" value="1"/>
</dbReference>
<gene>
    <name evidence="7" type="primary">pcp</name>
    <name evidence="7" type="ORF">KOR42_01420</name>
</gene>